<evidence type="ECO:0000256" key="14">
    <source>
        <dbReference type="ARBA" id="ARBA00022801"/>
    </source>
</evidence>
<comment type="catalytic activity">
    <reaction evidence="22">
        <text>ATP + H2O = ADP + phosphate + H(+)</text>
        <dbReference type="Rhea" id="RHEA:13065"/>
        <dbReference type="ChEBI" id="CHEBI:15377"/>
        <dbReference type="ChEBI" id="CHEBI:15378"/>
        <dbReference type="ChEBI" id="CHEBI:30616"/>
        <dbReference type="ChEBI" id="CHEBI:43474"/>
        <dbReference type="ChEBI" id="CHEBI:456216"/>
    </reaction>
</comment>
<evidence type="ECO:0000256" key="22">
    <source>
        <dbReference type="ARBA" id="ARBA00049360"/>
    </source>
</evidence>
<evidence type="ECO:0000256" key="16">
    <source>
        <dbReference type="ARBA" id="ARBA00022840"/>
    </source>
</evidence>
<dbReference type="GO" id="GO:0003724">
    <property type="term" value="F:RNA helicase activity"/>
    <property type="evidence" value="ECO:0007669"/>
    <property type="project" value="InterPro"/>
</dbReference>
<name>A0A4D6K2B0_9VIRU</name>
<evidence type="ECO:0000256" key="7">
    <source>
        <dbReference type="ARBA" id="ARBA00022679"/>
    </source>
</evidence>
<evidence type="ECO:0000256" key="15">
    <source>
        <dbReference type="ARBA" id="ARBA00022806"/>
    </source>
</evidence>
<dbReference type="GO" id="GO:0005524">
    <property type="term" value="F:ATP binding"/>
    <property type="evidence" value="ECO:0007669"/>
    <property type="project" value="UniProtKB-KW"/>
</dbReference>
<dbReference type="Gene3D" id="3.40.50.300">
    <property type="entry name" value="P-loop containing nucleotide triphosphate hydrolases"/>
    <property type="match status" value="1"/>
</dbReference>
<evidence type="ECO:0000256" key="5">
    <source>
        <dbReference type="ARBA" id="ARBA00014531"/>
    </source>
</evidence>
<dbReference type="InterPro" id="IPR027417">
    <property type="entry name" value="P-loop_NTPase"/>
</dbReference>
<protein>
    <recommendedName>
        <fullName evidence="5">Replication-associated protein</fullName>
    </recommendedName>
    <alternativeName>
        <fullName evidence="20">ATP-dependent helicase Rep</fullName>
    </alternativeName>
    <alternativeName>
        <fullName evidence="21">RepP</fullName>
    </alternativeName>
</protein>
<keyword evidence="9" id="KW-0235">DNA replication</keyword>
<evidence type="ECO:0000256" key="19">
    <source>
        <dbReference type="ARBA" id="ARBA00023268"/>
    </source>
</evidence>
<evidence type="ECO:0000256" key="21">
    <source>
        <dbReference type="ARBA" id="ARBA00032243"/>
    </source>
</evidence>
<proteinExistence type="inferred from homology"/>
<evidence type="ECO:0000256" key="11">
    <source>
        <dbReference type="ARBA" id="ARBA00022723"/>
    </source>
</evidence>
<keyword evidence="16" id="KW-0067">ATP-binding</keyword>
<evidence type="ECO:0000256" key="13">
    <source>
        <dbReference type="ARBA" id="ARBA00022759"/>
    </source>
</evidence>
<dbReference type="GO" id="GO:0004519">
    <property type="term" value="F:endonuclease activity"/>
    <property type="evidence" value="ECO:0007669"/>
    <property type="project" value="UniProtKB-KW"/>
</dbReference>
<keyword evidence="11" id="KW-0479">Metal-binding</keyword>
<evidence type="ECO:0000256" key="10">
    <source>
        <dbReference type="ARBA" id="ARBA00022722"/>
    </source>
</evidence>
<dbReference type="InterPro" id="IPR049912">
    <property type="entry name" value="CRESS_DNA_REP"/>
</dbReference>
<evidence type="ECO:0000313" key="24">
    <source>
        <dbReference type="EMBL" id="QCD25293.1"/>
    </source>
</evidence>
<feature type="domain" description="CRESS-DNA virus Rep endonuclease" evidence="23">
    <location>
        <begin position="37"/>
        <end position="145"/>
    </location>
</feature>
<evidence type="ECO:0000256" key="8">
    <source>
        <dbReference type="ARBA" id="ARBA00022695"/>
    </source>
</evidence>
<sequence>MLTTIKAKQKPYIYVRRCYVHIYNNIRDMNGTATKKPISGKNFLLTYNDPEDVIGMHIDLTEHLTNTFEEDLDFIAVGQETAPTTGTIHYHVILLLKNRLFTRNNAVFDYKSIHPNYQTIRNNIRKTYLYVIKGGKYSQSDLKRFELEDEKKGRERREKNKLLMNGDILKAYEEGEIGPIEFIRAQKIRSIKIQIEPTMIKRDAPLVIWFYGKTGTGKTRKTMEIAEELNLKTWMSSDSLKWFDGYCNQELAIIDDLRKEILPNWAFLLRLLDRYALIVQIKGGFTRWNPKIIIITSPVEPHECFSWYNRQGEQQAWDSEEQLERRLTWEGAVQIYEFPLSLGDQEALEETIEMWKVKEGRSN</sequence>
<evidence type="ECO:0000256" key="2">
    <source>
        <dbReference type="ARBA" id="ARBA00001946"/>
    </source>
</evidence>
<evidence type="ECO:0000259" key="23">
    <source>
        <dbReference type="PROSITE" id="PS52020"/>
    </source>
</evidence>
<dbReference type="InterPro" id="IPR000605">
    <property type="entry name" value="Helicase_SF3_ssDNA/RNA_vir"/>
</dbReference>
<dbReference type="Gene3D" id="3.40.1310.20">
    <property type="match status" value="1"/>
</dbReference>
<comment type="cofactor">
    <cofactor evidence="2">
        <name>Mg(2+)</name>
        <dbReference type="ChEBI" id="CHEBI:18420"/>
    </cofactor>
</comment>
<keyword evidence="8" id="KW-0548">Nucleotidyltransferase</keyword>
<evidence type="ECO:0000256" key="3">
    <source>
        <dbReference type="ARBA" id="ARBA00004147"/>
    </source>
</evidence>
<evidence type="ECO:0000256" key="1">
    <source>
        <dbReference type="ARBA" id="ARBA00001936"/>
    </source>
</evidence>
<reference evidence="24" key="1">
    <citation type="submission" date="2018-10" db="EMBL/GenBank/DDBJ databases">
        <title>Redondoviridae: A new family of small, circular ssDNA viruses found predominantly in human oral and respiratory samples.</title>
        <authorList>
            <person name="Taylor L.J."/>
            <person name="Abbas A.A."/>
            <person name="Collman R.G."/>
            <person name="Bushman F.D."/>
        </authorList>
    </citation>
    <scope>NUCLEOTIDE SEQUENCE [LARGE SCALE GENOMIC DNA]</scope>
</reference>
<keyword evidence="10" id="KW-0540">Nuclease</keyword>
<keyword evidence="14" id="KW-0378">Hydrolase</keyword>
<dbReference type="Proteomes" id="UP000593903">
    <property type="component" value="Segment"/>
</dbReference>
<keyword evidence="13" id="KW-0255">Endonuclease</keyword>
<keyword evidence="7" id="KW-0808">Transferase</keyword>
<dbReference type="GO" id="GO:0016779">
    <property type="term" value="F:nucleotidyltransferase activity"/>
    <property type="evidence" value="ECO:0007669"/>
    <property type="project" value="UniProtKB-KW"/>
</dbReference>
<dbReference type="Pfam" id="PF00910">
    <property type="entry name" value="RNA_helicase"/>
    <property type="match status" value="1"/>
</dbReference>
<keyword evidence="19" id="KW-0511">Multifunctional enzyme</keyword>
<dbReference type="SUPFAM" id="SSF55464">
    <property type="entry name" value="Origin of replication-binding domain, RBD-like"/>
    <property type="match status" value="1"/>
</dbReference>
<dbReference type="PROSITE" id="PS52020">
    <property type="entry name" value="CRESS_DNA_REP"/>
    <property type="match status" value="1"/>
</dbReference>
<dbReference type="GO" id="GO:0006260">
    <property type="term" value="P:DNA replication"/>
    <property type="evidence" value="ECO:0007669"/>
    <property type="project" value="UniProtKB-KW"/>
</dbReference>
<evidence type="ECO:0000256" key="17">
    <source>
        <dbReference type="ARBA" id="ARBA00023124"/>
    </source>
</evidence>
<keyword evidence="18" id="KW-0238">DNA-binding</keyword>
<dbReference type="GO" id="GO:0003723">
    <property type="term" value="F:RNA binding"/>
    <property type="evidence" value="ECO:0007669"/>
    <property type="project" value="InterPro"/>
</dbReference>
<evidence type="ECO:0000256" key="9">
    <source>
        <dbReference type="ARBA" id="ARBA00022705"/>
    </source>
</evidence>
<evidence type="ECO:0000256" key="4">
    <source>
        <dbReference type="ARBA" id="ARBA00008545"/>
    </source>
</evidence>
<evidence type="ECO:0000256" key="12">
    <source>
        <dbReference type="ARBA" id="ARBA00022741"/>
    </source>
</evidence>
<evidence type="ECO:0000256" key="18">
    <source>
        <dbReference type="ARBA" id="ARBA00023125"/>
    </source>
</evidence>
<comment type="subcellular location">
    <subcellularLocation>
        <location evidence="3">Host nucleus</location>
    </subcellularLocation>
</comment>
<keyword evidence="17" id="KW-0190">Covalent protein-DNA linkage</keyword>
<dbReference type="GO" id="GO:0016787">
    <property type="term" value="F:hydrolase activity"/>
    <property type="evidence" value="ECO:0007669"/>
    <property type="project" value="UniProtKB-KW"/>
</dbReference>
<accession>A0A4D6K2B0</accession>
<dbReference type="EMBL" id="MK059757">
    <property type="protein sequence ID" value="QCD25293.1"/>
    <property type="molecule type" value="Genomic_DNA"/>
</dbReference>
<evidence type="ECO:0000256" key="20">
    <source>
        <dbReference type="ARBA" id="ARBA00030754"/>
    </source>
</evidence>
<evidence type="ECO:0000256" key="6">
    <source>
        <dbReference type="ARBA" id="ARBA00022562"/>
    </source>
</evidence>
<keyword evidence="15" id="KW-0347">Helicase</keyword>
<dbReference type="GO" id="GO:0046872">
    <property type="term" value="F:metal ion binding"/>
    <property type="evidence" value="ECO:0007669"/>
    <property type="project" value="UniProtKB-KW"/>
</dbReference>
<comment type="similarity">
    <text evidence="4">Belongs to the nanoviruses/circoviruses replication-associated protein family.</text>
</comment>
<dbReference type="SUPFAM" id="SSF52540">
    <property type="entry name" value="P-loop containing nucleoside triphosphate hydrolases"/>
    <property type="match status" value="1"/>
</dbReference>
<keyword evidence="12" id="KW-0547">Nucleotide-binding</keyword>
<comment type="cofactor">
    <cofactor evidence="1">
        <name>Mn(2+)</name>
        <dbReference type="ChEBI" id="CHEBI:29035"/>
    </cofactor>
</comment>
<dbReference type="GO" id="GO:0003677">
    <property type="term" value="F:DNA binding"/>
    <property type="evidence" value="ECO:0007669"/>
    <property type="project" value="UniProtKB-KW"/>
</dbReference>
<keyword evidence="6" id="KW-1048">Host nucleus</keyword>
<dbReference type="GO" id="GO:0042025">
    <property type="term" value="C:host cell nucleus"/>
    <property type="evidence" value="ECO:0007669"/>
    <property type="project" value="UniProtKB-SubCell"/>
</dbReference>
<organism evidence="24">
    <name type="scientific">Human lung-associated brisavirus RC</name>
    <dbReference type="NCBI Taxonomy" id="2571078"/>
    <lineage>
        <taxon>Viruses</taxon>
        <taxon>Monodnaviria</taxon>
        <taxon>Shotokuvirae</taxon>
        <taxon>Cressdnaviricota</taxon>
        <taxon>Arfiviricetes</taxon>
        <taxon>Recrevirales</taxon>
        <taxon>Redondoviridae</taxon>
        <taxon>Torbevirus</taxon>
        <taxon>Torbevirus brisa</taxon>
        <taxon>Brisavirus</taxon>
    </lineage>
</organism>